<comment type="caution">
    <text evidence="2">The sequence shown here is derived from an EMBL/GenBank/DDBJ whole genome shotgun (WGS) entry which is preliminary data.</text>
</comment>
<reference evidence="2" key="1">
    <citation type="submission" date="2023-08" db="EMBL/GenBank/DDBJ databases">
        <title>Black Yeasts Isolated from many extreme environments.</title>
        <authorList>
            <person name="Coleine C."/>
            <person name="Stajich J.E."/>
            <person name="Selbmann L."/>
        </authorList>
    </citation>
    <scope>NUCLEOTIDE SEQUENCE</scope>
    <source>
        <strain evidence="2">CCFEE 5401</strain>
    </source>
</reference>
<proteinExistence type="predicted"/>
<sequence length="182" mass="19697">MVDCTEPDVLAADADIVGPGVLVAFFITGLTTVSVVIVAYLCEALDDDLMGDLDRRIISNTAQKWRHLRRVRTNLNEEQASGAEHIREARKKAMAQFVRALSDQQLVTGLGILVAAVSTPDHLSGYEFTVALALAWFSSTTHLATLTVLRGFLRSLGLVRDARVGGMVLVLLLLTYTVGVST</sequence>
<feature type="transmembrane region" description="Helical" evidence="1">
    <location>
        <begin position="97"/>
        <end position="118"/>
    </location>
</feature>
<dbReference type="InterPro" id="IPR053018">
    <property type="entry name" value="Elsinochrome_Biosynth-Asso"/>
</dbReference>
<name>A0AAN7YFM6_9PEZI</name>
<dbReference type="Proteomes" id="UP001310890">
    <property type="component" value="Unassembled WGS sequence"/>
</dbReference>
<evidence type="ECO:0000313" key="3">
    <source>
        <dbReference type="Proteomes" id="UP001310890"/>
    </source>
</evidence>
<protein>
    <submittedName>
        <fullName evidence="2">Uncharacterized protein</fullName>
    </submittedName>
</protein>
<dbReference type="EMBL" id="JAVRRL010000039">
    <property type="protein sequence ID" value="KAK5111455.1"/>
    <property type="molecule type" value="Genomic_DNA"/>
</dbReference>
<dbReference type="PANTHER" id="PTHR37577:SF1">
    <property type="entry name" value="INTEGRAL MEMBRANE PROTEIN"/>
    <property type="match status" value="1"/>
</dbReference>
<evidence type="ECO:0000256" key="1">
    <source>
        <dbReference type="SAM" id="Phobius"/>
    </source>
</evidence>
<dbReference type="PANTHER" id="PTHR37577">
    <property type="entry name" value="INTEGRAL MEMBRANE PROTEIN"/>
    <property type="match status" value="1"/>
</dbReference>
<gene>
    <name evidence="2" type="ORF">LTR62_004907</name>
</gene>
<keyword evidence="1" id="KW-0812">Transmembrane</keyword>
<feature type="transmembrane region" description="Helical" evidence="1">
    <location>
        <begin position="164"/>
        <end position="181"/>
    </location>
</feature>
<keyword evidence="1" id="KW-0472">Membrane</keyword>
<dbReference type="AlphaFoldDB" id="A0AAN7YFM6"/>
<keyword evidence="1" id="KW-1133">Transmembrane helix</keyword>
<evidence type="ECO:0000313" key="2">
    <source>
        <dbReference type="EMBL" id="KAK5111455.1"/>
    </source>
</evidence>
<feature type="transmembrane region" description="Helical" evidence="1">
    <location>
        <begin position="130"/>
        <end position="152"/>
    </location>
</feature>
<feature type="transmembrane region" description="Helical" evidence="1">
    <location>
        <begin position="20"/>
        <end position="42"/>
    </location>
</feature>
<accession>A0AAN7YFM6</accession>
<organism evidence="2 3">
    <name type="scientific">Meristemomyces frigidus</name>
    <dbReference type="NCBI Taxonomy" id="1508187"/>
    <lineage>
        <taxon>Eukaryota</taxon>
        <taxon>Fungi</taxon>
        <taxon>Dikarya</taxon>
        <taxon>Ascomycota</taxon>
        <taxon>Pezizomycotina</taxon>
        <taxon>Dothideomycetes</taxon>
        <taxon>Dothideomycetidae</taxon>
        <taxon>Mycosphaerellales</taxon>
        <taxon>Teratosphaeriaceae</taxon>
        <taxon>Meristemomyces</taxon>
    </lineage>
</organism>